<keyword evidence="12" id="KW-0808">Transferase</keyword>
<evidence type="ECO:0000256" key="3">
    <source>
        <dbReference type="ARBA" id="ARBA00022840"/>
    </source>
</evidence>
<dbReference type="SUPFAM" id="SSF54211">
    <property type="entry name" value="Ribosomal protein S5 domain 2-like"/>
    <property type="match status" value="1"/>
</dbReference>
<comment type="similarity">
    <text evidence="1">Belongs to the GHMP kinase family. GalK subfamily.</text>
</comment>
<keyword evidence="4" id="KW-0752">Steroid biosynthesis</keyword>
<name>A0A6A6UKA1_9PEZI</name>
<reference evidence="12" key="1">
    <citation type="journal article" date="2020" name="Stud. Mycol.">
        <title>101 Dothideomycetes genomes: a test case for predicting lifestyles and emergence of pathogens.</title>
        <authorList>
            <person name="Haridas S."/>
            <person name="Albert R."/>
            <person name="Binder M."/>
            <person name="Bloem J."/>
            <person name="Labutti K."/>
            <person name="Salamov A."/>
            <person name="Andreopoulos B."/>
            <person name="Baker S."/>
            <person name="Barry K."/>
            <person name="Bills G."/>
            <person name="Bluhm B."/>
            <person name="Cannon C."/>
            <person name="Castanera R."/>
            <person name="Culley D."/>
            <person name="Daum C."/>
            <person name="Ezra D."/>
            <person name="Gonzalez J."/>
            <person name="Henrissat B."/>
            <person name="Kuo A."/>
            <person name="Liang C."/>
            <person name="Lipzen A."/>
            <person name="Lutzoni F."/>
            <person name="Magnuson J."/>
            <person name="Mondo S."/>
            <person name="Nolan M."/>
            <person name="Ohm R."/>
            <person name="Pangilinan J."/>
            <person name="Park H.-J."/>
            <person name="Ramirez L."/>
            <person name="Alfaro M."/>
            <person name="Sun H."/>
            <person name="Tritt A."/>
            <person name="Yoshinaga Y."/>
            <person name="Zwiers L.-H."/>
            <person name="Turgeon B."/>
            <person name="Goodwin S."/>
            <person name="Spatafora J."/>
            <person name="Crous P."/>
            <person name="Grigoriev I."/>
        </authorList>
    </citation>
    <scope>NUCLEOTIDE SEQUENCE</scope>
    <source>
        <strain evidence="12">CBS 115976</strain>
    </source>
</reference>
<organism evidence="12 13">
    <name type="scientific">Microthyrium microscopicum</name>
    <dbReference type="NCBI Taxonomy" id="703497"/>
    <lineage>
        <taxon>Eukaryota</taxon>
        <taxon>Fungi</taxon>
        <taxon>Dikarya</taxon>
        <taxon>Ascomycota</taxon>
        <taxon>Pezizomycotina</taxon>
        <taxon>Dothideomycetes</taxon>
        <taxon>Dothideomycetes incertae sedis</taxon>
        <taxon>Microthyriales</taxon>
        <taxon>Microthyriaceae</taxon>
        <taxon>Microthyrium</taxon>
    </lineage>
</organism>
<dbReference type="OrthoDB" id="187738at2759"/>
<dbReference type="PROSITE" id="PS00106">
    <property type="entry name" value="GALACTOKINASE"/>
    <property type="match status" value="1"/>
</dbReference>
<dbReference type="Pfam" id="PF00288">
    <property type="entry name" value="GHMP_kinases_N"/>
    <property type="match status" value="1"/>
</dbReference>
<dbReference type="InterPro" id="IPR000705">
    <property type="entry name" value="Galactokinase"/>
</dbReference>
<keyword evidence="4" id="KW-0444">Lipid biosynthesis</keyword>
<evidence type="ECO:0000256" key="4">
    <source>
        <dbReference type="ARBA" id="ARBA00023011"/>
    </source>
</evidence>
<dbReference type="GO" id="GO:0005829">
    <property type="term" value="C:cytosol"/>
    <property type="evidence" value="ECO:0007669"/>
    <property type="project" value="TreeGrafter"/>
</dbReference>
<dbReference type="PRINTS" id="PR00959">
    <property type="entry name" value="MEVGALKINASE"/>
</dbReference>
<dbReference type="InterPro" id="IPR019539">
    <property type="entry name" value="GalKase_N"/>
</dbReference>
<evidence type="ECO:0000256" key="2">
    <source>
        <dbReference type="ARBA" id="ARBA00022741"/>
    </source>
</evidence>
<dbReference type="Proteomes" id="UP000799302">
    <property type="component" value="Unassembled WGS sequence"/>
</dbReference>
<evidence type="ECO:0000259" key="10">
    <source>
        <dbReference type="Pfam" id="PF08544"/>
    </source>
</evidence>
<evidence type="ECO:0000256" key="5">
    <source>
        <dbReference type="ARBA" id="ARBA00023144"/>
    </source>
</evidence>
<dbReference type="Pfam" id="PF08544">
    <property type="entry name" value="GHMP_kinases_C"/>
    <property type="match status" value="1"/>
</dbReference>
<evidence type="ECO:0000259" key="11">
    <source>
        <dbReference type="Pfam" id="PF10509"/>
    </source>
</evidence>
<dbReference type="InterPro" id="IPR006204">
    <property type="entry name" value="GHMP_kinase_N_dom"/>
</dbReference>
<evidence type="ECO:0000256" key="7">
    <source>
        <dbReference type="ARBA" id="ARBA00023221"/>
    </source>
</evidence>
<dbReference type="Gene3D" id="3.30.230.10">
    <property type="match status" value="1"/>
</dbReference>
<evidence type="ECO:0000256" key="6">
    <source>
        <dbReference type="ARBA" id="ARBA00023166"/>
    </source>
</evidence>
<dbReference type="GO" id="GO:0006012">
    <property type="term" value="P:galactose metabolic process"/>
    <property type="evidence" value="ECO:0007669"/>
    <property type="project" value="UniProtKB-KW"/>
</dbReference>
<dbReference type="Gene3D" id="3.30.70.3170">
    <property type="match status" value="1"/>
</dbReference>
<evidence type="ECO:0000313" key="13">
    <source>
        <dbReference type="Proteomes" id="UP000799302"/>
    </source>
</evidence>
<dbReference type="InterPro" id="IPR020568">
    <property type="entry name" value="Ribosomal_Su5_D2-typ_SF"/>
</dbReference>
<dbReference type="PANTHER" id="PTHR10457">
    <property type="entry name" value="MEVALONATE KINASE/GALACTOKINASE"/>
    <property type="match status" value="1"/>
</dbReference>
<dbReference type="PIRSF" id="PIRSF000530">
    <property type="entry name" value="Galactokinase"/>
    <property type="match status" value="1"/>
</dbReference>
<feature type="domain" description="Galactokinase N-terminal" evidence="11">
    <location>
        <begin position="30"/>
        <end position="78"/>
    </location>
</feature>
<dbReference type="Pfam" id="PF10509">
    <property type="entry name" value="GalKase_gal_bdg"/>
    <property type="match status" value="1"/>
</dbReference>
<dbReference type="FunFam" id="1.20.1440.340:FF:000003">
    <property type="entry name" value="GAL1p Galactokinase"/>
    <property type="match status" value="1"/>
</dbReference>
<dbReference type="InterPro" id="IPR036554">
    <property type="entry name" value="GHMP_kinase_C_sf"/>
</dbReference>
<proteinExistence type="inferred from homology"/>
<gene>
    <name evidence="12" type="ORF">BT63DRAFT_467993</name>
</gene>
<keyword evidence="13" id="KW-1185">Reference proteome</keyword>
<sequence length="516" mass="56612">MEIPIATSLSDIYPDDALPSQRARWEELFAKFAQEYGHAADFVSRSPGRVNLIGEHIDYSLYQVLPMAITFDSLVAVAVHPPPNGSTSNIRIANVDTSRFPTRTFEVPVKGDIDIDTTAHEWTNYFKAGLNGAFQLLRKLNADFVPVGMDVVVSGSVPTGSGLSSSTAFVCASALAVMVANGVQHIDKNDLCELTIISERGIGVNSGGMDQVASVFSLRGSATYISFVPKLVVEPLQFPATDPELTFIITQSYVESLKAVTAPMYYNIRVTECSLAAAVLAKALGLPELPLDTSPLKISLRGFQNTYFQTQHGIPDNYEISHAEFESQLEQLVALVEKHLPKDGYTREEIADILDISKSALDERYFARIAVKTDQLKLRQRALHVYGEALRVVKFKTKLSSHQPSASSGDALLQELGTLMNNAQHSNKELYECSCAELDEICQIAREAGAYGSRLTGAGWGGCCVHLVPKDKLGQVKQALEERYYRKRWPDMSDQKLSDAVVVSEPGSGSYVYRKS</sequence>
<dbReference type="FunFam" id="3.30.70.3170:FF:000002">
    <property type="entry name" value="Galactokinase"/>
    <property type="match status" value="1"/>
</dbReference>
<dbReference type="AlphaFoldDB" id="A0A6A6UKA1"/>
<dbReference type="GO" id="GO:0000411">
    <property type="term" value="P:positive regulation of transcription by galactose"/>
    <property type="evidence" value="ECO:0007669"/>
    <property type="project" value="UniProtKB-ARBA"/>
</dbReference>
<dbReference type="GO" id="GO:0005524">
    <property type="term" value="F:ATP binding"/>
    <property type="evidence" value="ECO:0007669"/>
    <property type="project" value="UniProtKB-KW"/>
</dbReference>
<keyword evidence="6" id="KW-1207">Sterol metabolism</keyword>
<keyword evidence="12" id="KW-0418">Kinase</keyword>
<dbReference type="InterPro" id="IPR019741">
    <property type="entry name" value="Galactokinase_CS"/>
</dbReference>
<dbReference type="NCBIfam" id="TIGR00131">
    <property type="entry name" value="gal_kin"/>
    <property type="match status" value="1"/>
</dbReference>
<dbReference type="GO" id="GO:0016126">
    <property type="term" value="P:sterol biosynthetic process"/>
    <property type="evidence" value="ECO:0007669"/>
    <property type="project" value="UniProtKB-KW"/>
</dbReference>
<dbReference type="InterPro" id="IPR006206">
    <property type="entry name" value="Mevalonate/galactokinase"/>
</dbReference>
<dbReference type="InterPro" id="IPR014721">
    <property type="entry name" value="Ribsml_uS5_D2-typ_fold_subgr"/>
</dbReference>
<protein>
    <submittedName>
        <fullName evidence="12">Galactokinase</fullName>
    </submittedName>
</protein>
<keyword evidence="2" id="KW-0547">Nucleotide-binding</keyword>
<dbReference type="InterPro" id="IPR013750">
    <property type="entry name" value="GHMP_kinase_C_dom"/>
</dbReference>
<evidence type="ECO:0000256" key="8">
    <source>
        <dbReference type="ARBA" id="ARBA00023277"/>
    </source>
</evidence>
<keyword evidence="3" id="KW-0067">ATP-binding</keyword>
<dbReference type="PRINTS" id="PR00473">
    <property type="entry name" value="GALCTOKINASE"/>
</dbReference>
<accession>A0A6A6UKA1</accession>
<dbReference type="Gene3D" id="1.20.1440.340">
    <property type="match status" value="1"/>
</dbReference>
<feature type="domain" description="GHMP kinase C-terminal" evidence="10">
    <location>
        <begin position="413"/>
        <end position="485"/>
    </location>
</feature>
<feature type="domain" description="GHMP kinase N-terminal" evidence="9">
    <location>
        <begin position="133"/>
        <end position="216"/>
    </location>
</feature>
<dbReference type="GO" id="GO:0004335">
    <property type="term" value="F:galactokinase activity"/>
    <property type="evidence" value="ECO:0007669"/>
    <property type="project" value="InterPro"/>
</dbReference>
<keyword evidence="5" id="KW-0299">Galactose metabolism</keyword>
<evidence type="ECO:0000256" key="1">
    <source>
        <dbReference type="ARBA" id="ARBA00006566"/>
    </source>
</evidence>
<dbReference type="FunFam" id="3.30.230.10:FF:000056">
    <property type="entry name" value="GAL1p Galactokinase"/>
    <property type="match status" value="1"/>
</dbReference>
<dbReference type="EMBL" id="MU004232">
    <property type="protein sequence ID" value="KAF2671951.1"/>
    <property type="molecule type" value="Genomic_DNA"/>
</dbReference>
<keyword evidence="7" id="KW-0753">Steroid metabolism</keyword>
<evidence type="ECO:0000259" key="9">
    <source>
        <dbReference type="Pfam" id="PF00288"/>
    </source>
</evidence>
<dbReference type="PANTHER" id="PTHR10457:SF7">
    <property type="entry name" value="GALACTOKINASE-RELATED"/>
    <property type="match status" value="1"/>
</dbReference>
<keyword evidence="8" id="KW-0119">Carbohydrate metabolism</keyword>
<keyword evidence="7" id="KW-0443">Lipid metabolism</keyword>
<evidence type="ECO:0000313" key="12">
    <source>
        <dbReference type="EMBL" id="KAF2671951.1"/>
    </source>
</evidence>
<dbReference type="SUPFAM" id="SSF55060">
    <property type="entry name" value="GHMP Kinase, C-terminal domain"/>
    <property type="match status" value="1"/>
</dbReference>
<keyword evidence="4" id="KW-0756">Sterol biosynthesis</keyword>